<gene>
    <name evidence="1" type="ORF">ACFSJT_20175</name>
</gene>
<proteinExistence type="predicted"/>
<evidence type="ECO:0000313" key="1">
    <source>
        <dbReference type="EMBL" id="MFD2189129.1"/>
    </source>
</evidence>
<dbReference type="RefSeq" id="WP_378322168.1">
    <property type="nucleotide sequence ID" value="NZ_JBHUHY010000034.1"/>
</dbReference>
<sequence>MKNLKINDVKIISKSQQKFISGSFNQDHFDCIWTCGAMYGSDAEAEYRCVARCARFL</sequence>
<keyword evidence="2" id="KW-1185">Reference proteome</keyword>
<dbReference type="Proteomes" id="UP001597344">
    <property type="component" value="Unassembled WGS sequence"/>
</dbReference>
<accession>A0ABW5B1I9</accession>
<comment type="caution">
    <text evidence="1">The sequence shown here is derived from an EMBL/GenBank/DDBJ whole genome shotgun (WGS) entry which is preliminary data.</text>
</comment>
<protein>
    <submittedName>
        <fullName evidence="1">Uncharacterized protein</fullName>
    </submittedName>
</protein>
<organism evidence="1 2">
    <name type="scientific">Aquimarina celericrescens</name>
    <dbReference type="NCBI Taxonomy" id="1964542"/>
    <lineage>
        <taxon>Bacteria</taxon>
        <taxon>Pseudomonadati</taxon>
        <taxon>Bacteroidota</taxon>
        <taxon>Flavobacteriia</taxon>
        <taxon>Flavobacteriales</taxon>
        <taxon>Flavobacteriaceae</taxon>
        <taxon>Aquimarina</taxon>
    </lineage>
</organism>
<reference evidence="2" key="1">
    <citation type="journal article" date="2019" name="Int. J. Syst. Evol. Microbiol.">
        <title>The Global Catalogue of Microorganisms (GCM) 10K type strain sequencing project: providing services to taxonomists for standard genome sequencing and annotation.</title>
        <authorList>
            <consortium name="The Broad Institute Genomics Platform"/>
            <consortium name="The Broad Institute Genome Sequencing Center for Infectious Disease"/>
            <person name="Wu L."/>
            <person name="Ma J."/>
        </authorList>
    </citation>
    <scope>NUCLEOTIDE SEQUENCE [LARGE SCALE GENOMIC DNA]</scope>
    <source>
        <strain evidence="2">DT92</strain>
    </source>
</reference>
<dbReference type="EMBL" id="JBHUHY010000034">
    <property type="protein sequence ID" value="MFD2189129.1"/>
    <property type="molecule type" value="Genomic_DNA"/>
</dbReference>
<evidence type="ECO:0000313" key="2">
    <source>
        <dbReference type="Proteomes" id="UP001597344"/>
    </source>
</evidence>
<name>A0ABW5B1I9_9FLAO</name>